<gene>
    <name evidence="1" type="ORF">S03H2_20596</name>
</gene>
<protein>
    <submittedName>
        <fullName evidence="1">Uncharacterized protein</fullName>
    </submittedName>
</protein>
<feature type="non-terminal residue" evidence="1">
    <location>
        <position position="228"/>
    </location>
</feature>
<dbReference type="AlphaFoldDB" id="X1GZA9"/>
<name>X1GZA9_9ZZZZ</name>
<sequence>MQGNKMINQFSKTIWLVLVAAFVVAGCEQGQKEETSVYEPLTDPNFVMPEYASRAIEATGGLEAWRNKKKLEFDCVVTLYKPDGSFYLTEQHHEIHPWSSSIRISALEPQGKFVCQLSGGIFSVSEGAVLGTPYGEQVDALPIAIENRDFAEAILDITTAPVRLLDKPFTFTKGPQPVKIEGQWYYPVERVRIFVGALPYWSKVVFYQNTDTSRVDMLWFVGAGEKKL</sequence>
<proteinExistence type="predicted"/>
<organism evidence="1">
    <name type="scientific">marine sediment metagenome</name>
    <dbReference type="NCBI Taxonomy" id="412755"/>
    <lineage>
        <taxon>unclassified sequences</taxon>
        <taxon>metagenomes</taxon>
        <taxon>ecological metagenomes</taxon>
    </lineage>
</organism>
<dbReference type="EMBL" id="BARU01010872">
    <property type="protein sequence ID" value="GAH38368.1"/>
    <property type="molecule type" value="Genomic_DNA"/>
</dbReference>
<accession>X1GZA9</accession>
<comment type="caution">
    <text evidence="1">The sequence shown here is derived from an EMBL/GenBank/DDBJ whole genome shotgun (WGS) entry which is preliminary data.</text>
</comment>
<reference evidence="1" key="1">
    <citation type="journal article" date="2014" name="Front. Microbiol.">
        <title>High frequency of phylogenetically diverse reductive dehalogenase-homologous genes in deep subseafloor sedimentary metagenomes.</title>
        <authorList>
            <person name="Kawai M."/>
            <person name="Futagami T."/>
            <person name="Toyoda A."/>
            <person name="Takaki Y."/>
            <person name="Nishi S."/>
            <person name="Hori S."/>
            <person name="Arai W."/>
            <person name="Tsubouchi T."/>
            <person name="Morono Y."/>
            <person name="Uchiyama I."/>
            <person name="Ito T."/>
            <person name="Fujiyama A."/>
            <person name="Inagaki F."/>
            <person name="Takami H."/>
        </authorList>
    </citation>
    <scope>NUCLEOTIDE SEQUENCE</scope>
    <source>
        <strain evidence="1">Expedition CK06-06</strain>
    </source>
</reference>
<dbReference type="PROSITE" id="PS51257">
    <property type="entry name" value="PROKAR_LIPOPROTEIN"/>
    <property type="match status" value="1"/>
</dbReference>
<evidence type="ECO:0000313" key="1">
    <source>
        <dbReference type="EMBL" id="GAH38368.1"/>
    </source>
</evidence>